<reference evidence="11 12" key="1">
    <citation type="submission" date="2024-08" db="EMBL/GenBank/DDBJ databases">
        <authorList>
            <person name="Cucini C."/>
            <person name="Frati F."/>
        </authorList>
    </citation>
    <scope>NUCLEOTIDE SEQUENCE [LARGE SCALE GENOMIC DNA]</scope>
</reference>
<dbReference type="Pfam" id="PF04389">
    <property type="entry name" value="Peptidase_M28"/>
    <property type="match status" value="1"/>
</dbReference>
<feature type="signal peptide" evidence="9">
    <location>
        <begin position="1"/>
        <end position="18"/>
    </location>
</feature>
<keyword evidence="2" id="KW-0031">Aminopeptidase</keyword>
<proteinExistence type="inferred from homology"/>
<keyword evidence="7" id="KW-0862">Zinc</keyword>
<evidence type="ECO:0000256" key="3">
    <source>
        <dbReference type="ARBA" id="ARBA00022670"/>
    </source>
</evidence>
<comment type="cofactor">
    <cofactor evidence="1">
        <name>Zn(2+)</name>
        <dbReference type="ChEBI" id="CHEBI:29105"/>
    </cofactor>
</comment>
<evidence type="ECO:0000256" key="4">
    <source>
        <dbReference type="ARBA" id="ARBA00022723"/>
    </source>
</evidence>
<gene>
    <name evidence="11" type="ORF">ODALV1_LOCUS13305</name>
</gene>
<dbReference type="InterPro" id="IPR045175">
    <property type="entry name" value="M28_fam"/>
</dbReference>
<dbReference type="InterPro" id="IPR007484">
    <property type="entry name" value="Peptidase_M28"/>
</dbReference>
<keyword evidence="4" id="KW-0479">Metal-binding</keyword>
<dbReference type="PANTHER" id="PTHR12147:SF56">
    <property type="entry name" value="AMINOPEPTIDASE YDR415C-RELATED"/>
    <property type="match status" value="1"/>
</dbReference>
<name>A0ABP1QQG4_9HEXA</name>
<evidence type="ECO:0000313" key="11">
    <source>
        <dbReference type="EMBL" id="CAL8109375.1"/>
    </source>
</evidence>
<evidence type="ECO:0000256" key="2">
    <source>
        <dbReference type="ARBA" id="ARBA00022438"/>
    </source>
</evidence>
<evidence type="ECO:0000313" key="12">
    <source>
        <dbReference type="Proteomes" id="UP001642540"/>
    </source>
</evidence>
<evidence type="ECO:0000256" key="7">
    <source>
        <dbReference type="ARBA" id="ARBA00022833"/>
    </source>
</evidence>
<evidence type="ECO:0000259" key="10">
    <source>
        <dbReference type="Pfam" id="PF04389"/>
    </source>
</evidence>
<evidence type="ECO:0000256" key="9">
    <source>
        <dbReference type="SAM" id="SignalP"/>
    </source>
</evidence>
<evidence type="ECO:0000256" key="8">
    <source>
        <dbReference type="ARBA" id="ARBA00043962"/>
    </source>
</evidence>
<dbReference type="Gene3D" id="3.40.630.10">
    <property type="entry name" value="Zn peptidases"/>
    <property type="match status" value="1"/>
</dbReference>
<comment type="similarity">
    <text evidence="8">Belongs to the peptidase M28 family. M28E subfamily.</text>
</comment>
<organism evidence="11 12">
    <name type="scientific">Orchesella dallaii</name>
    <dbReference type="NCBI Taxonomy" id="48710"/>
    <lineage>
        <taxon>Eukaryota</taxon>
        <taxon>Metazoa</taxon>
        <taxon>Ecdysozoa</taxon>
        <taxon>Arthropoda</taxon>
        <taxon>Hexapoda</taxon>
        <taxon>Collembola</taxon>
        <taxon>Entomobryomorpha</taxon>
        <taxon>Entomobryoidea</taxon>
        <taxon>Orchesellidae</taxon>
        <taxon>Orchesellinae</taxon>
        <taxon>Orchesella</taxon>
    </lineage>
</organism>
<dbReference type="PANTHER" id="PTHR12147">
    <property type="entry name" value="METALLOPEPTIDASE M28 FAMILY MEMBER"/>
    <property type="match status" value="1"/>
</dbReference>
<dbReference type="SUPFAM" id="SSF53187">
    <property type="entry name" value="Zn-dependent exopeptidases"/>
    <property type="match status" value="1"/>
</dbReference>
<keyword evidence="12" id="KW-1185">Reference proteome</keyword>
<evidence type="ECO:0000256" key="6">
    <source>
        <dbReference type="ARBA" id="ARBA00022801"/>
    </source>
</evidence>
<feature type="chain" id="PRO_5045076763" description="Peptidase M28 domain-containing protein" evidence="9">
    <location>
        <begin position="19"/>
        <end position="360"/>
    </location>
</feature>
<dbReference type="Proteomes" id="UP001642540">
    <property type="component" value="Unassembled WGS sequence"/>
</dbReference>
<feature type="domain" description="Peptidase M28" evidence="10">
    <location>
        <begin position="153"/>
        <end position="337"/>
    </location>
</feature>
<protein>
    <recommendedName>
        <fullName evidence="10">Peptidase M28 domain-containing protein</fullName>
    </recommendedName>
</protein>
<keyword evidence="6" id="KW-0378">Hydrolase</keyword>
<evidence type="ECO:0000256" key="1">
    <source>
        <dbReference type="ARBA" id="ARBA00001947"/>
    </source>
</evidence>
<dbReference type="EMBL" id="CAXLJM020000041">
    <property type="protein sequence ID" value="CAL8109375.1"/>
    <property type="molecule type" value="Genomic_DNA"/>
</dbReference>
<comment type="caution">
    <text evidence="11">The sequence shown here is derived from an EMBL/GenBank/DDBJ whole genome shotgun (WGS) entry which is preliminary data.</text>
</comment>
<keyword evidence="3" id="KW-0645">Protease</keyword>
<sequence length="360" mass="39421">MKAPAVAFILLFAALVAASPLQNGSKRLILTSENSAAVWLSEEEVWKLIESNQRFIDITGQPEVPILNAHQTKAIPTTLQFQSVVSQLVGNIDRSRVEQFVTDFSSYSTRYYRSETGEASQKWLLSQVQSSLSGYAGVSSVEEFEHAFPQKSIIARLEGADSVLQTEVVILGAHQDSINLRGITLPAPGADDNASGSVVVLETLRLLVASGIIPRRTIEFHWYAAEEVGLVGSGLIATKYNTDKVNVVGMVNFDVPGYQAAGINDIGVYTDNVSPELTDFIRILIDEYCDYGRRDGRCGYACSDHASFTRNGFPSAFPAEVQFHPQMHSEQDSFQNVGFIQVVEFIKLGVGFAVEFGEPI</sequence>
<keyword evidence="5 9" id="KW-0732">Signal</keyword>
<accession>A0ABP1QQG4</accession>
<evidence type="ECO:0000256" key="5">
    <source>
        <dbReference type="ARBA" id="ARBA00022729"/>
    </source>
</evidence>